<proteinExistence type="predicted"/>
<feature type="region of interest" description="Disordered" evidence="6">
    <location>
        <begin position="553"/>
        <end position="574"/>
    </location>
</feature>
<dbReference type="EMBL" id="GBRH01160204">
    <property type="protein sequence ID" value="JAE37692.1"/>
    <property type="molecule type" value="Transcribed_RNA"/>
</dbReference>
<reference evidence="8" key="1">
    <citation type="submission" date="2014-09" db="EMBL/GenBank/DDBJ databases">
        <authorList>
            <person name="Magalhaes I.L.F."/>
            <person name="Oliveira U."/>
            <person name="Santos F.R."/>
            <person name="Vidigal T.H.D.A."/>
            <person name="Brescovit A.D."/>
            <person name="Santos A.J."/>
        </authorList>
    </citation>
    <scope>NUCLEOTIDE SEQUENCE</scope>
    <source>
        <tissue evidence="8">Shoot tissue taken approximately 20 cm above the soil surface</tissue>
    </source>
</reference>
<feature type="compositionally biased region" description="Polar residues" evidence="6">
    <location>
        <begin position="352"/>
        <end position="377"/>
    </location>
</feature>
<reference evidence="8" key="2">
    <citation type="journal article" date="2015" name="Data Brief">
        <title>Shoot transcriptome of the giant reed, Arundo donax.</title>
        <authorList>
            <person name="Barrero R.A."/>
            <person name="Guerrero F.D."/>
            <person name="Moolhuijzen P."/>
            <person name="Goolsby J.A."/>
            <person name="Tidwell J."/>
            <person name="Bellgard S.E."/>
            <person name="Bellgard M.I."/>
        </authorList>
    </citation>
    <scope>NUCLEOTIDE SEQUENCE</scope>
    <source>
        <tissue evidence="8">Shoot tissue taken approximately 20 cm above the soil surface</tissue>
    </source>
</reference>
<protein>
    <recommendedName>
        <fullName evidence="7">C3H1-type domain-containing protein</fullName>
    </recommendedName>
</protein>
<evidence type="ECO:0000256" key="3">
    <source>
        <dbReference type="ARBA" id="ARBA00022833"/>
    </source>
</evidence>
<dbReference type="InterPro" id="IPR003034">
    <property type="entry name" value="SAP_dom"/>
</dbReference>
<feature type="region of interest" description="Disordered" evidence="6">
    <location>
        <begin position="205"/>
        <end position="226"/>
    </location>
</feature>
<dbReference type="PANTHER" id="PTHR35323">
    <property type="entry name" value="SAP DOMAIN-CONTAINING PROTEIN"/>
    <property type="match status" value="1"/>
</dbReference>
<keyword evidence="3 5" id="KW-0862">Zinc</keyword>
<evidence type="ECO:0000256" key="6">
    <source>
        <dbReference type="SAM" id="MobiDB-lite"/>
    </source>
</evidence>
<feature type="compositionally biased region" description="Polar residues" evidence="6">
    <location>
        <begin position="215"/>
        <end position="226"/>
    </location>
</feature>
<dbReference type="SUPFAM" id="SSF90229">
    <property type="entry name" value="CCCH zinc finger"/>
    <property type="match status" value="1"/>
</dbReference>
<dbReference type="PANTHER" id="PTHR35323:SF5">
    <property type="entry name" value="ZINC FINGER CCCH DOMAIN-CONTAINING PROTEIN 62"/>
    <property type="match status" value="1"/>
</dbReference>
<keyword evidence="1 5" id="KW-0479">Metal-binding</keyword>
<dbReference type="InterPro" id="IPR000571">
    <property type="entry name" value="Znf_CCCH"/>
</dbReference>
<keyword evidence="2 5" id="KW-0863">Zinc-finger</keyword>
<evidence type="ECO:0000256" key="5">
    <source>
        <dbReference type="PROSITE-ProRule" id="PRU00723"/>
    </source>
</evidence>
<sequence length="606" mass="71201">MGKEEIDLLAMVDKLIQDGQLEKLKVYECKSYLRMHKLRLTGTKDVLLNRIREHIEVKNAGEVKYPVSSFVFNCKGDACKGDVVMFEQNIYRRKKGAPREVKGYLCGQRTNAGRIIKESYGTAKQQHTFTIEILWSKGYKPWPPLHPLLIKGRNLYKDKTMRQPWPDEEERNRVLQEKHQRGSVARKSRAVRIHEKEIEKMMRSNRIKANKSKEQQNMSGKSSQEDLPQQMVKSMNIVHQRTDETKCLLSLQSGEPGNTRQQRIYSKATPTQHNEVLAQKGAAKTFKPELIDHPIPSIQHGGLQQQIFPKPTHTQQSLKDSQQGPSYQHQDEVLPQERAMRTSQKEFIDHQAPSQHNGGSENTRQYQISSKPTPSQQKFKHPQHAPTVLVPTSSQHQISSKPTPSQQKFKYPQQAPKHQNHNEVLPRDDVKRSHRGELFDHQNNSYRATEYVEPAYQARGKFTQHANAYGASNYHQNAWADHQGHQPLRSRNRDFNSRDKFYGQDYHQQDYQFYGQDYHHHVQYRPQQNRQQSHYDGRQMTRQYHTQQNHYQNYNYGSRSNQKQYHNQQNQPQRFPVQRPQLQPCDFYYRNGWCGFGENCRYSHDL</sequence>
<evidence type="ECO:0000259" key="7">
    <source>
        <dbReference type="PROSITE" id="PS50103"/>
    </source>
</evidence>
<evidence type="ECO:0000313" key="8">
    <source>
        <dbReference type="EMBL" id="JAE37692.1"/>
    </source>
</evidence>
<name>A0A0A9HLU0_ARUDO</name>
<feature type="compositionally biased region" description="Basic and acidic residues" evidence="6">
    <location>
        <begin position="170"/>
        <end position="180"/>
    </location>
</feature>
<dbReference type="Gene3D" id="1.10.720.30">
    <property type="entry name" value="SAP domain"/>
    <property type="match status" value="1"/>
</dbReference>
<feature type="compositionally biased region" description="Polar residues" evidence="6">
    <location>
        <begin position="390"/>
        <end position="408"/>
    </location>
</feature>
<dbReference type="SUPFAM" id="SSF68906">
    <property type="entry name" value="SAP domain"/>
    <property type="match status" value="1"/>
</dbReference>
<dbReference type="InterPro" id="IPR036361">
    <property type="entry name" value="SAP_dom_sf"/>
</dbReference>
<dbReference type="GO" id="GO:0003677">
    <property type="term" value="F:DNA binding"/>
    <property type="evidence" value="ECO:0007669"/>
    <property type="project" value="UniProtKB-KW"/>
</dbReference>
<keyword evidence="4" id="KW-0238">DNA-binding</keyword>
<dbReference type="InterPro" id="IPR056116">
    <property type="entry name" value="DUF7699"/>
</dbReference>
<dbReference type="AlphaFoldDB" id="A0A0A9HLU0"/>
<feature type="region of interest" description="Disordered" evidence="6">
    <location>
        <begin position="348"/>
        <end position="427"/>
    </location>
</feature>
<feature type="region of interest" description="Disordered" evidence="6">
    <location>
        <begin position="167"/>
        <end position="189"/>
    </location>
</feature>
<dbReference type="SMART" id="SM00356">
    <property type="entry name" value="ZnF_C3H1"/>
    <property type="match status" value="1"/>
</dbReference>
<dbReference type="GO" id="GO:0008270">
    <property type="term" value="F:zinc ion binding"/>
    <property type="evidence" value="ECO:0007669"/>
    <property type="project" value="UniProtKB-KW"/>
</dbReference>
<dbReference type="InterPro" id="IPR036855">
    <property type="entry name" value="Znf_CCCH_sf"/>
</dbReference>
<dbReference type="Pfam" id="PF24766">
    <property type="entry name" value="DUF7699"/>
    <property type="match status" value="1"/>
</dbReference>
<evidence type="ECO:0000256" key="4">
    <source>
        <dbReference type="ARBA" id="ARBA00023125"/>
    </source>
</evidence>
<dbReference type="PROSITE" id="PS50103">
    <property type="entry name" value="ZF_C3H1"/>
    <property type="match status" value="1"/>
</dbReference>
<feature type="region of interest" description="Disordered" evidence="6">
    <location>
        <begin position="311"/>
        <end position="331"/>
    </location>
</feature>
<feature type="compositionally biased region" description="Polar residues" evidence="6">
    <location>
        <begin position="311"/>
        <end position="328"/>
    </location>
</feature>
<feature type="compositionally biased region" description="Low complexity" evidence="6">
    <location>
        <begin position="553"/>
        <end position="573"/>
    </location>
</feature>
<dbReference type="Pfam" id="PF02037">
    <property type="entry name" value="SAP"/>
    <property type="match status" value="1"/>
</dbReference>
<evidence type="ECO:0000256" key="1">
    <source>
        <dbReference type="ARBA" id="ARBA00022723"/>
    </source>
</evidence>
<accession>A0A0A9HLU0</accession>
<organism evidence="8">
    <name type="scientific">Arundo donax</name>
    <name type="common">Giant reed</name>
    <name type="synonym">Donax arundinaceus</name>
    <dbReference type="NCBI Taxonomy" id="35708"/>
    <lineage>
        <taxon>Eukaryota</taxon>
        <taxon>Viridiplantae</taxon>
        <taxon>Streptophyta</taxon>
        <taxon>Embryophyta</taxon>
        <taxon>Tracheophyta</taxon>
        <taxon>Spermatophyta</taxon>
        <taxon>Magnoliopsida</taxon>
        <taxon>Liliopsida</taxon>
        <taxon>Poales</taxon>
        <taxon>Poaceae</taxon>
        <taxon>PACMAD clade</taxon>
        <taxon>Arundinoideae</taxon>
        <taxon>Arundineae</taxon>
        <taxon>Arundo</taxon>
    </lineage>
</organism>
<feature type="domain" description="C3H1-type" evidence="7">
    <location>
        <begin position="579"/>
        <end position="606"/>
    </location>
</feature>
<dbReference type="Pfam" id="PF00642">
    <property type="entry name" value="zf-CCCH"/>
    <property type="match status" value="1"/>
</dbReference>
<evidence type="ECO:0000256" key="2">
    <source>
        <dbReference type="ARBA" id="ARBA00022771"/>
    </source>
</evidence>
<feature type="zinc finger region" description="C3H1-type" evidence="5">
    <location>
        <begin position="579"/>
        <end position="606"/>
    </location>
</feature>